<evidence type="ECO:0000313" key="2">
    <source>
        <dbReference type="EMBL" id="PMD42714.1"/>
    </source>
</evidence>
<feature type="chain" id="PRO_5014319552" evidence="1">
    <location>
        <begin position="18"/>
        <end position="56"/>
    </location>
</feature>
<protein>
    <submittedName>
        <fullName evidence="2">Uncharacterized protein</fullName>
    </submittedName>
</protein>
<keyword evidence="3" id="KW-1185">Reference proteome</keyword>
<gene>
    <name evidence="2" type="ORF">L207DRAFT_510935</name>
</gene>
<evidence type="ECO:0000256" key="1">
    <source>
        <dbReference type="SAM" id="SignalP"/>
    </source>
</evidence>
<reference evidence="2 3" key="1">
    <citation type="submission" date="2016-04" db="EMBL/GenBank/DDBJ databases">
        <title>A degradative enzymes factory behind the ericoid mycorrhizal symbiosis.</title>
        <authorList>
            <consortium name="DOE Joint Genome Institute"/>
            <person name="Martino E."/>
            <person name="Morin E."/>
            <person name="Grelet G."/>
            <person name="Kuo A."/>
            <person name="Kohler A."/>
            <person name="Daghino S."/>
            <person name="Barry K."/>
            <person name="Choi C."/>
            <person name="Cichocki N."/>
            <person name="Clum A."/>
            <person name="Copeland A."/>
            <person name="Hainaut M."/>
            <person name="Haridas S."/>
            <person name="Labutti K."/>
            <person name="Lindquist E."/>
            <person name="Lipzen A."/>
            <person name="Khouja H.-R."/>
            <person name="Murat C."/>
            <person name="Ohm R."/>
            <person name="Olson A."/>
            <person name="Spatafora J."/>
            <person name="Veneault-Fourrey C."/>
            <person name="Henrissat B."/>
            <person name="Grigoriev I."/>
            <person name="Martin F."/>
            <person name="Perotto S."/>
        </authorList>
    </citation>
    <scope>NUCLEOTIDE SEQUENCE [LARGE SCALE GENOMIC DNA]</scope>
    <source>
        <strain evidence="2 3">F</strain>
    </source>
</reference>
<sequence>MTATVVILSCTLELASALAPCILWSHHLLPAFQRLHSLPSHQPLGQPSSNLPKEPS</sequence>
<dbReference type="AlphaFoldDB" id="A0A2J6RW20"/>
<evidence type="ECO:0000313" key="3">
    <source>
        <dbReference type="Proteomes" id="UP000235786"/>
    </source>
</evidence>
<feature type="signal peptide" evidence="1">
    <location>
        <begin position="1"/>
        <end position="17"/>
    </location>
</feature>
<dbReference type="EMBL" id="KZ613943">
    <property type="protein sequence ID" value="PMD42714.1"/>
    <property type="molecule type" value="Genomic_DNA"/>
</dbReference>
<keyword evidence="1" id="KW-0732">Signal</keyword>
<name>A0A2J6RW20_HYAVF</name>
<proteinExistence type="predicted"/>
<accession>A0A2J6RW20</accession>
<organism evidence="2 3">
    <name type="scientific">Hyaloscypha variabilis (strain UAMH 11265 / GT02V1 / F)</name>
    <name type="common">Meliniomyces variabilis</name>
    <dbReference type="NCBI Taxonomy" id="1149755"/>
    <lineage>
        <taxon>Eukaryota</taxon>
        <taxon>Fungi</taxon>
        <taxon>Dikarya</taxon>
        <taxon>Ascomycota</taxon>
        <taxon>Pezizomycotina</taxon>
        <taxon>Leotiomycetes</taxon>
        <taxon>Helotiales</taxon>
        <taxon>Hyaloscyphaceae</taxon>
        <taxon>Hyaloscypha</taxon>
        <taxon>Hyaloscypha variabilis</taxon>
    </lineage>
</organism>
<dbReference type="Proteomes" id="UP000235786">
    <property type="component" value="Unassembled WGS sequence"/>
</dbReference>